<dbReference type="PANTHER" id="PTHR45947:SF3">
    <property type="entry name" value="SULFOQUINOVOSYL TRANSFERASE SQD2"/>
    <property type="match status" value="1"/>
</dbReference>
<dbReference type="SUPFAM" id="SSF53756">
    <property type="entry name" value="UDP-Glycosyltransferase/glycogen phosphorylase"/>
    <property type="match status" value="1"/>
</dbReference>
<reference evidence="3" key="1">
    <citation type="journal article" date="2022" name="Nat. Microbiol.">
        <title>Unique mobile elements and scalable gene flow at the prokaryote-eukaryote boundary revealed by circularized Asgard archaea genomes.</title>
        <authorList>
            <person name="Wu F."/>
            <person name="Speth D.R."/>
            <person name="Philosof A."/>
            <person name="Cremiere A."/>
            <person name="Narayanan A."/>
            <person name="Barco R.A."/>
            <person name="Connon S.A."/>
            <person name="Amend J.P."/>
            <person name="Antoshechkin I.A."/>
            <person name="Orphan V.J."/>
        </authorList>
    </citation>
    <scope>NUCLEOTIDE SEQUENCE</scope>
    <source>
        <strain evidence="3">PM71</strain>
    </source>
</reference>
<dbReference type="EMBL" id="CP084166">
    <property type="protein sequence ID" value="UJG41540.1"/>
    <property type="molecule type" value="Genomic_DNA"/>
</dbReference>
<dbReference type="PANTHER" id="PTHR45947">
    <property type="entry name" value="SULFOQUINOVOSYL TRANSFERASE SQD2"/>
    <property type="match status" value="1"/>
</dbReference>
<protein>
    <submittedName>
        <fullName evidence="3">Glycosyltransferase</fullName>
        <ecNumber evidence="3">2.4.-.-</ecNumber>
    </submittedName>
</protein>
<gene>
    <name evidence="3" type="ORF">K9W45_03515</name>
</gene>
<feature type="domain" description="Glycosyl transferase family 1" evidence="1">
    <location>
        <begin position="193"/>
        <end position="357"/>
    </location>
</feature>
<accession>A0A9Y1BMQ1</accession>
<evidence type="ECO:0000259" key="1">
    <source>
        <dbReference type="Pfam" id="PF00534"/>
    </source>
</evidence>
<organism evidence="3">
    <name type="scientific">Candidatus Heimdallarchaeum aukensis</name>
    <dbReference type="NCBI Taxonomy" id="2876573"/>
    <lineage>
        <taxon>Archaea</taxon>
        <taxon>Promethearchaeati</taxon>
        <taxon>Candidatus Heimdallarchaeota</taxon>
        <taxon>Candidatus Heimdallarchaeia (ex Rinke et al. 2021) (nom. nud.)</taxon>
        <taxon>Candidatus Heimdallarchaeales</taxon>
        <taxon>Candidatus Heimdallarchaeaceae</taxon>
        <taxon>Candidatus Heimdallarchaeum</taxon>
    </lineage>
</organism>
<dbReference type="Pfam" id="PF00534">
    <property type="entry name" value="Glycos_transf_1"/>
    <property type="match status" value="1"/>
</dbReference>
<keyword evidence="3" id="KW-0328">Glycosyltransferase</keyword>
<evidence type="ECO:0000313" key="3">
    <source>
        <dbReference type="EMBL" id="UJG41540.1"/>
    </source>
</evidence>
<dbReference type="InterPro" id="IPR001296">
    <property type="entry name" value="Glyco_trans_1"/>
</dbReference>
<keyword evidence="3" id="KW-0808">Transferase</keyword>
<name>A0A9Y1BMQ1_9ARCH</name>
<dbReference type="Proteomes" id="UP001201020">
    <property type="component" value="Chromosome"/>
</dbReference>
<feature type="domain" description="Glycosyltransferase subfamily 4-like N-terminal" evidence="2">
    <location>
        <begin position="15"/>
        <end position="182"/>
    </location>
</feature>
<dbReference type="EC" id="2.4.-.-" evidence="3"/>
<dbReference type="InterPro" id="IPR028098">
    <property type="entry name" value="Glyco_trans_4-like_N"/>
</dbReference>
<proteinExistence type="predicted"/>
<dbReference type="InterPro" id="IPR050194">
    <property type="entry name" value="Glycosyltransferase_grp1"/>
</dbReference>
<sequence>MKILQVIPYFTPKKGGDVNVCYNLSKHLAMNNHEVTVLTTTFDFDEEYANSLKKLGINILSFNYYFNINLFIYSPKMRGWLKKHLKDFDVVHMHELRSYQNIIVSRYSKKFRIPYIIQSHNSLPQTIGNKKLKKLFDIFWGYKILRDMSKFIAVSNEEVENAIKMNIQKSKISLIYNGMDLDIIYDLPKHGEFKKKYNINGKMILYLGRIHKLKGINFMIKAFANFTKKTDEKIYFVIAGPDSGEREKLEKLTVELKVSKQVKFVGYLDEIDKKAAYVDADLYIHTVQYMGGVAITVLESILCGTPVIVTDDCGEIIRKANCGYFTKFGDINGLEKMIKYVLENSEKSRELVERGKKYIQKNLDWSNVVKKVERIYKDCI</sequence>
<dbReference type="AlphaFoldDB" id="A0A9Y1BMQ1"/>
<dbReference type="GO" id="GO:0016757">
    <property type="term" value="F:glycosyltransferase activity"/>
    <property type="evidence" value="ECO:0007669"/>
    <property type="project" value="UniProtKB-KW"/>
</dbReference>
<evidence type="ECO:0000259" key="2">
    <source>
        <dbReference type="Pfam" id="PF13439"/>
    </source>
</evidence>
<dbReference type="Pfam" id="PF13439">
    <property type="entry name" value="Glyco_transf_4"/>
    <property type="match status" value="1"/>
</dbReference>
<dbReference type="Gene3D" id="3.40.50.2000">
    <property type="entry name" value="Glycogen Phosphorylase B"/>
    <property type="match status" value="2"/>
</dbReference>